<protein>
    <recommendedName>
        <fullName evidence="15">Glutamate receptor</fullName>
    </recommendedName>
</protein>
<evidence type="ECO:0000256" key="14">
    <source>
        <dbReference type="ARBA" id="ARBA00049638"/>
    </source>
</evidence>
<dbReference type="InterPro" id="IPR044440">
    <property type="entry name" value="GABAb_receptor_plant_PBP1"/>
</dbReference>
<keyword evidence="12 15" id="KW-1071">Ligand-gated ion channel</keyword>
<dbReference type="SUPFAM" id="SSF53822">
    <property type="entry name" value="Periplasmic binding protein-like I"/>
    <property type="match status" value="1"/>
</dbReference>
<accession>A0AAE1IUQ2</accession>
<dbReference type="Pfam" id="PF01094">
    <property type="entry name" value="ANF_receptor"/>
    <property type="match status" value="1"/>
</dbReference>
<comment type="subunit">
    <text evidence="3">May form heteromers.</text>
</comment>
<evidence type="ECO:0000256" key="2">
    <source>
        <dbReference type="ARBA" id="ARBA00008685"/>
    </source>
</evidence>
<sequence>MLDHCGSISYEIRMSMSSEMKTKSFNLCLWFRCFCTLLCFFLEPSKANKAQIPIGVVLDLKTSTGSMAIRCIQMAYQDFYKHYSHYQTRLDLRIRDSKKDVVRAASTAFDLMKNEKVRAIMGPLFSEQARFVIQLGHKLRVPIVSFSATSPSLSSTRSKYFIRTTQDDCSQAQAIAAIIEAYGWREIVPIYEDTEYGRGLIPYLLDELEKVNTRLPERSAIDPNSEESEILEQLKKLNQSGKRIFLVHMTSLVGPKFFSVVNKARMMREGYGWIVTDGLSNFLDPNLGPKVMDSMQGVLGIRPKVEKSRRLTSFRNRWKASSIKQGIASSPLTLFGLWAYDTVWAVAMAVESVFPNSKGNNDTLTDRILSTKFEGVSGYFNLSEGELKPLELEVFNVVGRKERVIGHWSPQRGLFHDKEYSLSRREKLMPPIWPGDTIYQPVKLRIGVPVRKGFVEFVKVETRSSESTPAVSGFTITMFREVINALPFPLPYKFLAFPKKNGESTESYDELVLQIEKKEYDAVVGDITIVASRAEHVEFTLPFSESGVSMVVSMKQDESQNMWIFLKPLSPGLWLTTGAAFVFASIIIWLHEHRTNTEFQVSPQQQLGVMFWFAFSTLVFAHNERLVNNWSRFVLILWVFVVLIITQSYTASLASMLTMQRLQPKFIDVNEIRNNDYCVGYMKGSFVKMLLKNQLGFRDETKLKPYETAEEYDRALASGEVAAIFDEIPYLKLFLSKYRSKYAMVGPTYKTGGFGFAFPLKSPLVSYFSRAILNVTQDEEKFKNIWGKHFSRGLISEDESGSSIPKTPNILTLSSFGGLFVITGVSSGISLLVYLLKFVYSQAKERLSLWLLQLKARLIERIAL</sequence>
<evidence type="ECO:0000256" key="12">
    <source>
        <dbReference type="ARBA" id="ARBA00023286"/>
    </source>
</evidence>
<dbReference type="InterPro" id="IPR015683">
    <property type="entry name" value="Ionotropic_Glu_rcpt"/>
</dbReference>
<dbReference type="FunFam" id="3.40.50.2300:FF:000081">
    <property type="entry name" value="Glutamate receptor"/>
    <property type="match status" value="1"/>
</dbReference>
<dbReference type="AlphaFoldDB" id="A0AAE1IUQ2"/>
<evidence type="ECO:0000256" key="13">
    <source>
        <dbReference type="ARBA" id="ARBA00023303"/>
    </source>
</evidence>
<dbReference type="Proteomes" id="UP001293593">
    <property type="component" value="Unassembled WGS sequence"/>
</dbReference>
<keyword evidence="11" id="KW-0325">Glycoprotein</keyword>
<evidence type="ECO:0000256" key="9">
    <source>
        <dbReference type="ARBA" id="ARBA00023136"/>
    </source>
</evidence>
<evidence type="ECO:0000313" key="19">
    <source>
        <dbReference type="Proteomes" id="UP001293593"/>
    </source>
</evidence>
<gene>
    <name evidence="18" type="ORF">QN277_007546</name>
</gene>
<evidence type="ECO:0000259" key="17">
    <source>
        <dbReference type="SMART" id="SM00079"/>
    </source>
</evidence>
<comment type="similarity">
    <text evidence="2 15">Belongs to the glutamate-gated ion channel (TC 1.A.10.1) family.</text>
</comment>
<name>A0AAE1IUQ2_9FABA</name>
<evidence type="ECO:0000313" key="18">
    <source>
        <dbReference type="EMBL" id="KAK4258036.1"/>
    </source>
</evidence>
<feature type="transmembrane region" description="Helical" evidence="16">
    <location>
        <begin position="810"/>
        <end position="836"/>
    </location>
</feature>
<dbReference type="InterPro" id="IPR001320">
    <property type="entry name" value="Iontro_rcpt_C"/>
</dbReference>
<evidence type="ECO:0000256" key="16">
    <source>
        <dbReference type="SAM" id="Phobius"/>
    </source>
</evidence>
<evidence type="ECO:0000256" key="6">
    <source>
        <dbReference type="ARBA" id="ARBA00022729"/>
    </source>
</evidence>
<dbReference type="CDD" id="cd19990">
    <property type="entry name" value="PBP1_GABAb_receptor_plant"/>
    <property type="match status" value="1"/>
</dbReference>
<dbReference type="FunFam" id="1.10.287.70:FF:000037">
    <property type="entry name" value="Glutamate receptor"/>
    <property type="match status" value="1"/>
</dbReference>
<dbReference type="EMBL" id="JAWXYG010000012">
    <property type="protein sequence ID" value="KAK4258036.1"/>
    <property type="molecule type" value="Genomic_DNA"/>
</dbReference>
<organism evidence="18 19">
    <name type="scientific">Acacia crassicarpa</name>
    <name type="common">northern wattle</name>
    <dbReference type="NCBI Taxonomy" id="499986"/>
    <lineage>
        <taxon>Eukaryota</taxon>
        <taxon>Viridiplantae</taxon>
        <taxon>Streptophyta</taxon>
        <taxon>Embryophyta</taxon>
        <taxon>Tracheophyta</taxon>
        <taxon>Spermatophyta</taxon>
        <taxon>Magnoliopsida</taxon>
        <taxon>eudicotyledons</taxon>
        <taxon>Gunneridae</taxon>
        <taxon>Pentapetalae</taxon>
        <taxon>rosids</taxon>
        <taxon>fabids</taxon>
        <taxon>Fabales</taxon>
        <taxon>Fabaceae</taxon>
        <taxon>Caesalpinioideae</taxon>
        <taxon>mimosoid clade</taxon>
        <taxon>Acacieae</taxon>
        <taxon>Acacia</taxon>
    </lineage>
</organism>
<evidence type="ECO:0000256" key="7">
    <source>
        <dbReference type="ARBA" id="ARBA00022989"/>
    </source>
</evidence>
<evidence type="ECO:0000256" key="5">
    <source>
        <dbReference type="ARBA" id="ARBA00022692"/>
    </source>
</evidence>
<keyword evidence="7 16" id="KW-1133">Transmembrane helix</keyword>
<evidence type="ECO:0000256" key="10">
    <source>
        <dbReference type="ARBA" id="ARBA00023170"/>
    </source>
</evidence>
<keyword evidence="13 15" id="KW-0407">Ion channel</keyword>
<dbReference type="PANTHER" id="PTHR34836">
    <property type="entry name" value="OS06G0188250 PROTEIN"/>
    <property type="match status" value="1"/>
</dbReference>
<dbReference type="PANTHER" id="PTHR34836:SF7">
    <property type="entry name" value="RECEPTOR LIGAND BINDING REGION DOMAIN-CONTAINING PROTEIN"/>
    <property type="match status" value="1"/>
</dbReference>
<dbReference type="PIRSF" id="PIRSF037090">
    <property type="entry name" value="Iontro_Glu-like_rcpt_pln"/>
    <property type="match status" value="1"/>
</dbReference>
<dbReference type="Gene3D" id="1.10.287.70">
    <property type="match status" value="1"/>
</dbReference>
<dbReference type="FunFam" id="3.40.190.10:FF:000103">
    <property type="entry name" value="Glutamate receptor"/>
    <property type="match status" value="1"/>
</dbReference>
<evidence type="ECO:0000256" key="8">
    <source>
        <dbReference type="ARBA" id="ARBA00023065"/>
    </source>
</evidence>
<keyword evidence="5 16" id="KW-0812">Transmembrane</keyword>
<dbReference type="Gene3D" id="3.40.50.2300">
    <property type="match status" value="2"/>
</dbReference>
<dbReference type="GO" id="GO:0016020">
    <property type="term" value="C:membrane"/>
    <property type="evidence" value="ECO:0007669"/>
    <property type="project" value="UniProtKB-SubCell"/>
</dbReference>
<comment type="function">
    <text evidence="14">Glutamate-gated receptor that probably acts as a non-selective cation channel. May be involved in light-signal transduction and calcium homeostasis via the regulation of calcium influx into cells.</text>
</comment>
<dbReference type="InterPro" id="IPR017103">
    <property type="entry name" value="Iontropic_Glu_rcpt_pln"/>
</dbReference>
<keyword evidence="4 15" id="KW-0813">Transport</keyword>
<keyword evidence="8 15" id="KW-0406">Ion transport</keyword>
<dbReference type="InterPro" id="IPR019594">
    <property type="entry name" value="Glu/Gly-bd"/>
</dbReference>
<dbReference type="GO" id="GO:0015276">
    <property type="term" value="F:ligand-gated monoatomic ion channel activity"/>
    <property type="evidence" value="ECO:0007669"/>
    <property type="project" value="InterPro"/>
</dbReference>
<keyword evidence="10 15" id="KW-0675">Receptor</keyword>
<evidence type="ECO:0000256" key="3">
    <source>
        <dbReference type="ARBA" id="ARBA00011095"/>
    </source>
</evidence>
<dbReference type="SUPFAM" id="SSF53850">
    <property type="entry name" value="Periplasmic binding protein-like II"/>
    <property type="match status" value="1"/>
</dbReference>
<keyword evidence="19" id="KW-1185">Reference proteome</keyword>
<evidence type="ECO:0000256" key="15">
    <source>
        <dbReference type="PIRNR" id="PIRNR037090"/>
    </source>
</evidence>
<keyword evidence="9 15" id="KW-0472">Membrane</keyword>
<feature type="domain" description="Ionotropic glutamate receptor C-terminal" evidence="17">
    <location>
        <begin position="443"/>
        <end position="789"/>
    </location>
</feature>
<dbReference type="Gene3D" id="3.40.190.10">
    <property type="entry name" value="Periplasmic binding protein-like II"/>
    <property type="match status" value="1"/>
</dbReference>
<dbReference type="InterPro" id="IPR028082">
    <property type="entry name" value="Peripla_BP_I"/>
</dbReference>
<dbReference type="SMART" id="SM00079">
    <property type="entry name" value="PBPe"/>
    <property type="match status" value="1"/>
</dbReference>
<dbReference type="Pfam" id="PF00060">
    <property type="entry name" value="Lig_chan"/>
    <property type="match status" value="1"/>
</dbReference>
<evidence type="ECO:0000256" key="11">
    <source>
        <dbReference type="ARBA" id="ARBA00023180"/>
    </source>
</evidence>
<keyword evidence="6" id="KW-0732">Signal</keyword>
<comment type="caution">
    <text evidence="18">The sequence shown here is derived from an EMBL/GenBank/DDBJ whole genome shotgun (WGS) entry which is preliminary data.</text>
</comment>
<dbReference type="Pfam" id="PF10613">
    <property type="entry name" value="Lig_chan-Glu_bd"/>
    <property type="match status" value="1"/>
</dbReference>
<dbReference type="InterPro" id="IPR001828">
    <property type="entry name" value="ANF_lig-bd_rcpt"/>
</dbReference>
<evidence type="ECO:0000256" key="4">
    <source>
        <dbReference type="ARBA" id="ARBA00022448"/>
    </source>
</evidence>
<comment type="function">
    <text evidence="15">Glutamate-gated receptor that probably acts as non-selective cation channel.</text>
</comment>
<dbReference type="CDD" id="cd13686">
    <property type="entry name" value="GluR_Plant"/>
    <property type="match status" value="1"/>
</dbReference>
<proteinExistence type="inferred from homology"/>
<feature type="transmembrane region" description="Helical" evidence="16">
    <location>
        <begin position="633"/>
        <end position="657"/>
    </location>
</feature>
<evidence type="ECO:0000256" key="1">
    <source>
        <dbReference type="ARBA" id="ARBA00004141"/>
    </source>
</evidence>
<comment type="subcellular location">
    <subcellularLocation>
        <location evidence="1">Membrane</location>
        <topology evidence="1">Multi-pass membrane protein</topology>
    </subcellularLocation>
</comment>
<reference evidence="18" key="1">
    <citation type="submission" date="2023-10" db="EMBL/GenBank/DDBJ databases">
        <title>Chromosome-level genome of the transformable northern wattle, Acacia crassicarpa.</title>
        <authorList>
            <person name="Massaro I."/>
            <person name="Sinha N.R."/>
            <person name="Poethig S."/>
            <person name="Leichty A.R."/>
        </authorList>
    </citation>
    <scope>NUCLEOTIDE SEQUENCE</scope>
    <source>
        <strain evidence="18">Acra3RX</strain>
        <tissue evidence="18">Leaf</tissue>
    </source>
</reference>
<feature type="transmembrane region" description="Helical" evidence="16">
    <location>
        <begin position="572"/>
        <end position="591"/>
    </location>
</feature>